<protein>
    <submittedName>
        <fullName evidence="1">Uncharacterized protein</fullName>
    </submittedName>
</protein>
<keyword evidence="2" id="KW-1185">Reference proteome</keyword>
<dbReference type="EMBL" id="KV875097">
    <property type="protein sequence ID" value="OIW30055.1"/>
    <property type="molecule type" value="Genomic_DNA"/>
</dbReference>
<sequence>MDGKQCPRCIGDERLSFEERTFKYCRPAVMYDHFDREHLEEMKENEKHNLIICDHPQCKEEGVKLQHLDHFRAHVMSRHGVSLRRSDQVKSFAKISRRLLSVCS</sequence>
<dbReference type="InParanoid" id="A0A1J7IQY3"/>
<dbReference type="STRING" id="1408157.A0A1J7IQY3"/>
<proteinExistence type="predicted"/>
<gene>
    <name evidence="1" type="ORF">CONLIGDRAFT_576168</name>
</gene>
<accession>A0A1J7IQY3</accession>
<organism evidence="1 2">
    <name type="scientific">Coniochaeta ligniaria NRRL 30616</name>
    <dbReference type="NCBI Taxonomy" id="1408157"/>
    <lineage>
        <taxon>Eukaryota</taxon>
        <taxon>Fungi</taxon>
        <taxon>Dikarya</taxon>
        <taxon>Ascomycota</taxon>
        <taxon>Pezizomycotina</taxon>
        <taxon>Sordariomycetes</taxon>
        <taxon>Sordariomycetidae</taxon>
        <taxon>Coniochaetales</taxon>
        <taxon>Coniochaetaceae</taxon>
        <taxon>Coniochaeta</taxon>
    </lineage>
</organism>
<name>A0A1J7IQY3_9PEZI</name>
<evidence type="ECO:0000313" key="2">
    <source>
        <dbReference type="Proteomes" id="UP000182658"/>
    </source>
</evidence>
<dbReference type="OrthoDB" id="5223925at2759"/>
<dbReference type="AlphaFoldDB" id="A0A1J7IQY3"/>
<evidence type="ECO:0000313" key="1">
    <source>
        <dbReference type="EMBL" id="OIW30055.1"/>
    </source>
</evidence>
<dbReference type="Proteomes" id="UP000182658">
    <property type="component" value="Unassembled WGS sequence"/>
</dbReference>
<reference evidence="1 2" key="1">
    <citation type="submission" date="2016-10" db="EMBL/GenBank/DDBJ databases">
        <title>Draft genome sequence of Coniochaeta ligniaria NRRL30616, a lignocellulolytic fungus for bioabatement of inhibitors in plant biomass hydrolysates.</title>
        <authorList>
            <consortium name="DOE Joint Genome Institute"/>
            <person name="Jimenez D.J."/>
            <person name="Hector R.E."/>
            <person name="Riley R."/>
            <person name="Sun H."/>
            <person name="Grigoriev I.V."/>
            <person name="Van Elsas J.D."/>
            <person name="Nichols N.N."/>
        </authorList>
    </citation>
    <scope>NUCLEOTIDE SEQUENCE [LARGE SCALE GENOMIC DNA]</scope>
    <source>
        <strain evidence="1 2">NRRL 30616</strain>
    </source>
</reference>